<proteinExistence type="inferred from homology"/>
<feature type="coiled-coil region" evidence="2">
    <location>
        <begin position="317"/>
        <end position="358"/>
    </location>
</feature>
<feature type="domain" description="Dynein heavy chain AAA module D4" evidence="5">
    <location>
        <begin position="5"/>
        <end position="125"/>
    </location>
</feature>
<dbReference type="InterPro" id="IPR027417">
    <property type="entry name" value="P-loop_NTPase"/>
</dbReference>
<dbReference type="Pfam" id="PF12780">
    <property type="entry name" value="AAA_8"/>
    <property type="match status" value="1"/>
</dbReference>
<keyword evidence="2" id="KW-0175">Coiled coil</keyword>
<dbReference type="InterPro" id="IPR041228">
    <property type="entry name" value="Dynein_C"/>
</dbReference>
<gene>
    <name evidence="9" type="ORF">J437_LFUL008784</name>
</gene>
<dbReference type="FunFam" id="1.20.1270.280:FF:000005">
    <property type="entry name" value="Dynein axonemal heavy chain 10"/>
    <property type="match status" value="1"/>
</dbReference>
<dbReference type="SUPFAM" id="SSF52540">
    <property type="entry name" value="P-loop containing nucleoside triphosphate hydrolases"/>
    <property type="match status" value="1"/>
</dbReference>
<feature type="domain" description="Dynein heavy chain C-terminal" evidence="8">
    <location>
        <begin position="981"/>
        <end position="1186"/>
    </location>
</feature>
<dbReference type="GO" id="GO:0051959">
    <property type="term" value="F:dynein light intermediate chain binding"/>
    <property type="evidence" value="ECO:0007669"/>
    <property type="project" value="InterPro"/>
</dbReference>
<evidence type="ECO:0008006" key="11">
    <source>
        <dbReference type="Google" id="ProtNLM"/>
    </source>
</evidence>
<dbReference type="Pfam" id="PF03028">
    <property type="entry name" value="Dynein_heavy"/>
    <property type="match status" value="1"/>
</dbReference>
<dbReference type="Gene3D" id="1.20.1270.280">
    <property type="match status" value="1"/>
</dbReference>
<dbReference type="Gene3D" id="1.10.8.720">
    <property type="entry name" value="Region D6 of dynein motor"/>
    <property type="match status" value="1"/>
</dbReference>
<dbReference type="FunFam" id="3.40.50.300:FF:000153">
    <property type="entry name" value="Dynein axonemal heavy chain 1"/>
    <property type="match status" value="1"/>
</dbReference>
<dbReference type="Pfam" id="PF12777">
    <property type="entry name" value="MT"/>
    <property type="match status" value="2"/>
</dbReference>
<dbReference type="Pfam" id="PF18199">
    <property type="entry name" value="Dynein_C"/>
    <property type="match status" value="1"/>
</dbReference>
<evidence type="ECO:0000259" key="6">
    <source>
        <dbReference type="Pfam" id="PF12781"/>
    </source>
</evidence>
<dbReference type="FunFam" id="1.10.8.720:FF:000005">
    <property type="entry name" value="Dynein axonemal heavy chain 10"/>
    <property type="match status" value="1"/>
</dbReference>
<name>A0A8K0NXE5_LADFU</name>
<dbReference type="InterPro" id="IPR026983">
    <property type="entry name" value="DHC"/>
</dbReference>
<dbReference type="GO" id="GO:0007018">
    <property type="term" value="P:microtubule-based movement"/>
    <property type="evidence" value="ECO:0007669"/>
    <property type="project" value="InterPro"/>
</dbReference>
<dbReference type="OrthoDB" id="64868at2759"/>
<feature type="domain" description="Dynein heavy chain AAA lid" evidence="7">
    <location>
        <begin position="827"/>
        <end position="974"/>
    </location>
</feature>
<dbReference type="EMBL" id="KZ308231">
    <property type="protein sequence ID" value="KAG8225247.1"/>
    <property type="molecule type" value="Genomic_DNA"/>
</dbReference>
<evidence type="ECO:0000259" key="5">
    <source>
        <dbReference type="Pfam" id="PF12780"/>
    </source>
</evidence>
<feature type="domain" description="Dynein heavy chain ATP-binding dynein motor region" evidence="6">
    <location>
        <begin position="402"/>
        <end position="579"/>
    </location>
</feature>
<evidence type="ECO:0000259" key="7">
    <source>
        <dbReference type="Pfam" id="PF18198"/>
    </source>
</evidence>
<feature type="domain" description="Dynein heavy chain coiled coil stalk" evidence="4">
    <location>
        <begin position="307"/>
        <end position="377"/>
    </location>
</feature>
<dbReference type="InterPro" id="IPR043160">
    <property type="entry name" value="Dynein_C_barrel"/>
</dbReference>
<dbReference type="Pfam" id="PF18198">
    <property type="entry name" value="AAA_lid_11"/>
    <property type="match status" value="1"/>
</dbReference>
<dbReference type="Proteomes" id="UP000792457">
    <property type="component" value="Unassembled WGS sequence"/>
</dbReference>
<evidence type="ECO:0000259" key="8">
    <source>
        <dbReference type="Pfam" id="PF18199"/>
    </source>
</evidence>
<dbReference type="Gene3D" id="1.20.920.20">
    <property type="match status" value="2"/>
</dbReference>
<dbReference type="InterPro" id="IPR042219">
    <property type="entry name" value="AAA_lid_11_sf"/>
</dbReference>
<dbReference type="Pfam" id="PF12781">
    <property type="entry name" value="AAA_9"/>
    <property type="match status" value="1"/>
</dbReference>
<comment type="caution">
    <text evidence="9">The sequence shown here is derived from an EMBL/GenBank/DDBJ whole genome shotgun (WGS) entry which is preliminary data.</text>
</comment>
<dbReference type="InterPro" id="IPR041658">
    <property type="entry name" value="AAA_lid_11"/>
</dbReference>
<dbReference type="GO" id="GO:0045505">
    <property type="term" value="F:dynein intermediate chain binding"/>
    <property type="evidence" value="ECO:0007669"/>
    <property type="project" value="InterPro"/>
</dbReference>
<organism evidence="9 10">
    <name type="scientific">Ladona fulva</name>
    <name type="common">Scarce chaser dragonfly</name>
    <name type="synonym">Libellula fulva</name>
    <dbReference type="NCBI Taxonomy" id="123851"/>
    <lineage>
        <taxon>Eukaryota</taxon>
        <taxon>Metazoa</taxon>
        <taxon>Ecdysozoa</taxon>
        <taxon>Arthropoda</taxon>
        <taxon>Hexapoda</taxon>
        <taxon>Insecta</taxon>
        <taxon>Pterygota</taxon>
        <taxon>Palaeoptera</taxon>
        <taxon>Odonata</taxon>
        <taxon>Epiprocta</taxon>
        <taxon>Anisoptera</taxon>
        <taxon>Libelluloidea</taxon>
        <taxon>Libellulidae</taxon>
        <taxon>Ladona</taxon>
    </lineage>
</organism>
<evidence type="ECO:0000313" key="10">
    <source>
        <dbReference type="Proteomes" id="UP000792457"/>
    </source>
</evidence>
<evidence type="ECO:0000259" key="4">
    <source>
        <dbReference type="Pfam" id="PF12777"/>
    </source>
</evidence>
<comment type="similarity">
    <text evidence="1">Belongs to the dynein heavy chain family.</text>
</comment>
<dbReference type="AlphaFoldDB" id="A0A8K0NXE5"/>
<evidence type="ECO:0000259" key="3">
    <source>
        <dbReference type="Pfam" id="PF03028"/>
    </source>
</evidence>
<dbReference type="GO" id="GO:0030286">
    <property type="term" value="C:dynein complex"/>
    <property type="evidence" value="ECO:0007669"/>
    <property type="project" value="InterPro"/>
</dbReference>
<dbReference type="PANTHER" id="PTHR22878:SF63">
    <property type="entry name" value="DYNEIN AXONEMAL HEAVY CHAIN 10"/>
    <property type="match status" value="1"/>
</dbReference>
<reference evidence="9" key="2">
    <citation type="submission" date="2017-10" db="EMBL/GenBank/DDBJ databases">
        <title>Ladona fulva Genome sequencing and assembly.</title>
        <authorList>
            <person name="Murali S."/>
            <person name="Richards S."/>
            <person name="Bandaranaike D."/>
            <person name="Bellair M."/>
            <person name="Blankenburg K."/>
            <person name="Chao H."/>
            <person name="Dinh H."/>
            <person name="Doddapaneni H."/>
            <person name="Dugan-Rocha S."/>
            <person name="Elkadiri S."/>
            <person name="Gnanaolivu R."/>
            <person name="Hernandez B."/>
            <person name="Skinner E."/>
            <person name="Javaid M."/>
            <person name="Lee S."/>
            <person name="Li M."/>
            <person name="Ming W."/>
            <person name="Munidasa M."/>
            <person name="Muniz J."/>
            <person name="Nguyen L."/>
            <person name="Hughes D."/>
            <person name="Osuji N."/>
            <person name="Pu L.-L."/>
            <person name="Puazo M."/>
            <person name="Qu C."/>
            <person name="Quiroz J."/>
            <person name="Raj R."/>
            <person name="Weissenberger G."/>
            <person name="Xin Y."/>
            <person name="Zou X."/>
            <person name="Han Y."/>
            <person name="Worley K."/>
            <person name="Muzny D."/>
            <person name="Gibbs R."/>
        </authorList>
    </citation>
    <scope>NUCLEOTIDE SEQUENCE</scope>
    <source>
        <strain evidence="9">Sampled in the wild</strain>
    </source>
</reference>
<protein>
    <recommendedName>
        <fullName evidence="11">Dynein heavy chain</fullName>
    </recommendedName>
</protein>
<accession>A0A8K0NXE5</accession>
<dbReference type="GO" id="GO:0008569">
    <property type="term" value="F:minus-end-directed microtubule motor activity"/>
    <property type="evidence" value="ECO:0007669"/>
    <property type="project" value="InterPro"/>
</dbReference>
<sequence>MHLIRESVWEYFCSAASANLHVVLTMSPVGDTLRTRARNFPALVGNTVIDWYQPWPQQALLAVARAFLSENSKIPEHLHKTIISHVVHVHQSTFSYNKQVEEKFRRTNYVTPKHYLDFINGYLKLLEDKDNFIVAQCERLSSGLTKIAEANVQLSELNEKLGVQKVAVSEKTAACESLLLEISESKKEATAKKEIATEKGIQIKEQSKVIKVEKTEAEEALAEALPALEAAREALQDLEKSDITEIRSFATPPEPVQVIGECVVIIMGIKDISWKSAKGLMSDPNFLRKLMELNCDNITQAQVAALEAEFEAAEHYLSKVNGEIAKLDSKLEDLKVSYERASEDRRILQEETDIMERRLIAADKLLSGLSSENDRRSGNYEERIVKLYYTMPRIGNQEEENNSISHLFQIVAFNDNDFLKQLEISIRYGFPMIIQNVEEFVDPVIDNILSKNVLRGGGRQYVILGDKEVDYDPNFRLYLITKLSNPKFKPKVYSRSSVINYSVTTSGLEDQILAVVVRNERSDLEEQREKLIHETSENRKLLKVLEDSLLRELSMSKGNMLDNIELIATLDETKIKATEYSLDAYIKVFIHSLHKALPDTHLVNRLQNIIETLTNQVYDYGCTGLFEKHKLVFSFQMSVKLEINLKNITVQELDFFIKGNISLDPPKRPCPAECMDSVYEQSSSTMPVVFILSPGSDPTADLAKLAERWGSGGSRFKYLSLGQGQESAALSYLELAIARGQWLMLQNCHLLLNFMQDLEKKLDLIAKPHPDFRLWLTTDPSPAFPISILQRSLKVVIEPPNGLKLNLRNTYLKIQPPSLEECTHTAFKPLVYVLAYFHAVLQERRKYGKIGWNISYDFNESDFSVCMQILATYLSKVEEKGDKRIPWGSLKYLIGEVMYGGRVTDSFDRRIVNTYMSEFMGDFLFDIFQPFHFYQDGNVDYRIPPNGSRDDYLDAIDSLPLIDIPDVFGLHPNAEIGYYTNAIKEMWSHLIELQPKSDKDEGISSQDIFINQLATDILVILPDSIEKSKFTSEGSGALSPIKVVLHQELDRFNMLVDCMRHTLISLKKALLGEIGMDDVLENIAYCLYNGLLPNSWCELAPATNKKLGSWIDHFKKRVTQYKEWAQRNMIGVMWLSGLHVPESYLLAVVQKACRKKHWSLDKSTLCTVVTNMLDEQDVAQLPEDDTFRTPVYTTLLRRNAMGVGLVFEVDLPTTEHSSHWVLQGVCLSLNND</sequence>
<dbReference type="InterPro" id="IPR024317">
    <property type="entry name" value="Dynein_heavy_chain_D4_dom"/>
</dbReference>
<dbReference type="Gene3D" id="3.10.490.20">
    <property type="match status" value="1"/>
</dbReference>
<dbReference type="InterPro" id="IPR004273">
    <property type="entry name" value="Dynein_heavy_D6_P-loop"/>
</dbReference>
<dbReference type="Gene3D" id="3.40.50.300">
    <property type="entry name" value="P-loop containing nucleotide triphosphate hydrolases"/>
    <property type="match status" value="3"/>
</dbReference>
<dbReference type="Gene3D" id="1.10.8.1220">
    <property type="match status" value="1"/>
</dbReference>
<evidence type="ECO:0000256" key="1">
    <source>
        <dbReference type="ARBA" id="ARBA00008887"/>
    </source>
</evidence>
<dbReference type="PANTHER" id="PTHR22878">
    <property type="entry name" value="DYNEIN HEAVY CHAIN 6, AXONEMAL-LIKE-RELATED"/>
    <property type="match status" value="1"/>
</dbReference>
<evidence type="ECO:0000256" key="2">
    <source>
        <dbReference type="SAM" id="Coils"/>
    </source>
</evidence>
<reference evidence="9" key="1">
    <citation type="submission" date="2013-04" db="EMBL/GenBank/DDBJ databases">
        <authorList>
            <person name="Qu J."/>
            <person name="Murali S.C."/>
            <person name="Bandaranaike D."/>
            <person name="Bellair M."/>
            <person name="Blankenburg K."/>
            <person name="Chao H."/>
            <person name="Dinh H."/>
            <person name="Doddapaneni H."/>
            <person name="Downs B."/>
            <person name="Dugan-Rocha S."/>
            <person name="Elkadiri S."/>
            <person name="Gnanaolivu R.D."/>
            <person name="Hernandez B."/>
            <person name="Javaid M."/>
            <person name="Jayaseelan J.C."/>
            <person name="Lee S."/>
            <person name="Li M."/>
            <person name="Ming W."/>
            <person name="Munidasa M."/>
            <person name="Muniz J."/>
            <person name="Nguyen L."/>
            <person name="Ongeri F."/>
            <person name="Osuji N."/>
            <person name="Pu L.-L."/>
            <person name="Puazo M."/>
            <person name="Qu C."/>
            <person name="Quiroz J."/>
            <person name="Raj R."/>
            <person name="Weissenberger G."/>
            <person name="Xin Y."/>
            <person name="Zou X."/>
            <person name="Han Y."/>
            <person name="Richards S."/>
            <person name="Worley K."/>
            <person name="Muzny D."/>
            <person name="Gibbs R."/>
        </authorList>
    </citation>
    <scope>NUCLEOTIDE SEQUENCE</scope>
    <source>
        <strain evidence="9">Sampled in the wild</strain>
    </source>
</reference>
<dbReference type="InterPro" id="IPR024743">
    <property type="entry name" value="Dynein_HC_stalk"/>
</dbReference>
<keyword evidence="10" id="KW-1185">Reference proteome</keyword>
<feature type="domain" description="Dynein heavy chain coiled coil stalk" evidence="4">
    <location>
        <begin position="138"/>
        <end position="306"/>
    </location>
</feature>
<feature type="domain" description="Dynein heavy chain region D6 P-loop" evidence="3">
    <location>
        <begin position="684"/>
        <end position="796"/>
    </location>
</feature>
<dbReference type="InterPro" id="IPR035706">
    <property type="entry name" value="AAA_9"/>
</dbReference>
<evidence type="ECO:0000313" key="9">
    <source>
        <dbReference type="EMBL" id="KAG8225247.1"/>
    </source>
</evidence>